<dbReference type="InterPro" id="IPR010819">
    <property type="entry name" value="AGE/CE"/>
</dbReference>
<reference evidence="3 4" key="1">
    <citation type="submission" date="2016-10" db="EMBL/GenBank/DDBJ databases">
        <authorList>
            <person name="de Groot N.N."/>
        </authorList>
    </citation>
    <scope>NUCLEOTIDE SEQUENCE [LARGE SCALE GENOMIC DNA]</scope>
    <source>
        <strain evidence="3 4">DSM 26656</strain>
    </source>
</reference>
<evidence type="ECO:0000256" key="2">
    <source>
        <dbReference type="ARBA" id="ARBA00023235"/>
    </source>
</evidence>
<dbReference type="Pfam" id="PF07221">
    <property type="entry name" value="GlcNAc_2-epim"/>
    <property type="match status" value="1"/>
</dbReference>
<proteinExistence type="inferred from homology"/>
<keyword evidence="2 3" id="KW-0413">Isomerase</keyword>
<dbReference type="SUPFAM" id="SSF48208">
    <property type="entry name" value="Six-hairpin glycosidases"/>
    <property type="match status" value="1"/>
</dbReference>
<accession>A0A1H5VK85</accession>
<dbReference type="InterPro" id="IPR008928">
    <property type="entry name" value="6-hairpin_glycosidase_sf"/>
</dbReference>
<dbReference type="RefSeq" id="WP_103871557.1">
    <property type="nucleotide sequence ID" value="NZ_FNUY01000002.1"/>
</dbReference>
<sequence>MAGNAAQDLLDWLTGTLLPLWIARAYDPARPGYVEALQADGTPEDGDRRTTLVTARLVYVFSHAHILGVPGALDAARHGLSFLLERCRRSDGRFSHSCTAAGEAVDGKSDFYDLAFVMFALGWYARATGEAEGIAQAEEVMAFLEDHLASPAGGFLEDTLGSLPRRQNPHMHMLEACHALAETSDDPRWLRRADALVALMQDRFLDDATGSLGEFFDDDLNPNSGPQGQVREPGHHYEWVWLLYHHERLTGSTSARKTAQELYAFAERFNAGPVARPVVNEVAPDGTALNDAALLWPQTEYLKALAARIEFEGDEAAADRLDGHLRLMFDLFVDRETGLWVNQVDRTGRPIIAPIPVRVLYHLVLAIAEVCRVKGR</sequence>
<dbReference type="InterPro" id="IPR012341">
    <property type="entry name" value="6hp_glycosidase-like_sf"/>
</dbReference>
<protein>
    <submittedName>
        <fullName evidence="3">Mannose-6-phosphate isomerase</fullName>
    </submittedName>
</protein>
<dbReference type="GO" id="GO:0005975">
    <property type="term" value="P:carbohydrate metabolic process"/>
    <property type="evidence" value="ECO:0007669"/>
    <property type="project" value="InterPro"/>
</dbReference>
<dbReference type="EMBL" id="FNUY01000002">
    <property type="protein sequence ID" value="SEF86967.1"/>
    <property type="molecule type" value="Genomic_DNA"/>
</dbReference>
<dbReference type="AlphaFoldDB" id="A0A1H5VK85"/>
<dbReference type="Gene3D" id="1.50.10.10">
    <property type="match status" value="1"/>
</dbReference>
<gene>
    <name evidence="3" type="ORF">SAMN04488115_102316</name>
</gene>
<evidence type="ECO:0000313" key="4">
    <source>
        <dbReference type="Proteomes" id="UP000236743"/>
    </source>
</evidence>
<organism evidence="3 4">
    <name type="scientific">Bosea lathyri</name>
    <dbReference type="NCBI Taxonomy" id="1036778"/>
    <lineage>
        <taxon>Bacteria</taxon>
        <taxon>Pseudomonadati</taxon>
        <taxon>Pseudomonadota</taxon>
        <taxon>Alphaproteobacteria</taxon>
        <taxon>Hyphomicrobiales</taxon>
        <taxon>Boseaceae</taxon>
        <taxon>Bosea</taxon>
    </lineage>
</organism>
<dbReference type="OrthoDB" id="9806359at2"/>
<dbReference type="Proteomes" id="UP000236743">
    <property type="component" value="Unassembled WGS sequence"/>
</dbReference>
<name>A0A1H5VK85_9HYPH</name>
<keyword evidence="4" id="KW-1185">Reference proteome</keyword>
<evidence type="ECO:0000313" key="3">
    <source>
        <dbReference type="EMBL" id="SEF86967.1"/>
    </source>
</evidence>
<dbReference type="GO" id="GO:0016853">
    <property type="term" value="F:isomerase activity"/>
    <property type="evidence" value="ECO:0007669"/>
    <property type="project" value="UniProtKB-KW"/>
</dbReference>
<comment type="similarity">
    <text evidence="1">Belongs to the N-acylglucosamine 2-epimerase family.</text>
</comment>
<evidence type="ECO:0000256" key="1">
    <source>
        <dbReference type="ARBA" id="ARBA00008558"/>
    </source>
</evidence>
<dbReference type="PANTHER" id="PTHR15108">
    <property type="entry name" value="N-ACYLGLUCOSAMINE-2-EPIMERASE"/>
    <property type="match status" value="1"/>
</dbReference>